<dbReference type="Pfam" id="PF01544">
    <property type="entry name" value="CorA"/>
    <property type="match status" value="1"/>
</dbReference>
<dbReference type="InterPro" id="IPR045863">
    <property type="entry name" value="CorA_TM1_TM2"/>
</dbReference>
<proteinExistence type="predicted"/>
<dbReference type="GO" id="GO:0046873">
    <property type="term" value="F:metal ion transmembrane transporter activity"/>
    <property type="evidence" value="ECO:0007669"/>
    <property type="project" value="InterPro"/>
</dbReference>
<keyword evidence="2 5" id="KW-0812">Transmembrane</keyword>
<evidence type="ECO:0000313" key="6">
    <source>
        <dbReference type="EMBL" id="AYE60621.1"/>
    </source>
</evidence>
<evidence type="ECO:0000256" key="4">
    <source>
        <dbReference type="ARBA" id="ARBA00023136"/>
    </source>
</evidence>
<reference evidence="6 7" key="1">
    <citation type="submission" date="2016-10" db="EMBL/GenBank/DDBJ databases">
        <title>Complete genomic sequencing of Lactobacillus helveticus LH99 and comparative genome analysis.</title>
        <authorList>
            <person name="Li N."/>
            <person name="You C."/>
            <person name="Liu Z."/>
        </authorList>
    </citation>
    <scope>NUCLEOTIDE SEQUENCE [LARGE SCALE GENOMIC DNA]</scope>
    <source>
        <strain evidence="6 7">LH99</strain>
    </source>
</reference>
<dbReference type="EMBL" id="CP017982">
    <property type="protein sequence ID" value="AYE60621.1"/>
    <property type="molecule type" value="Genomic_DNA"/>
</dbReference>
<dbReference type="Proteomes" id="UP000267794">
    <property type="component" value="Chromosome"/>
</dbReference>
<dbReference type="Gene3D" id="1.20.58.340">
    <property type="entry name" value="Magnesium transport protein CorA, transmembrane region"/>
    <property type="match status" value="1"/>
</dbReference>
<evidence type="ECO:0000256" key="3">
    <source>
        <dbReference type="ARBA" id="ARBA00022989"/>
    </source>
</evidence>
<comment type="subcellular location">
    <subcellularLocation>
        <location evidence="1">Membrane</location>
        <topology evidence="1">Multi-pass membrane protein</topology>
    </subcellularLocation>
</comment>
<dbReference type="SUPFAM" id="SSF144083">
    <property type="entry name" value="Magnesium transport protein CorA, transmembrane region"/>
    <property type="match status" value="1"/>
</dbReference>
<feature type="transmembrane region" description="Helical" evidence="5">
    <location>
        <begin position="7"/>
        <end position="27"/>
    </location>
</feature>
<accession>A0A386RBY7</accession>
<evidence type="ECO:0000256" key="5">
    <source>
        <dbReference type="SAM" id="Phobius"/>
    </source>
</evidence>
<sequence>MNHLMKYLDSAALVIAVPALISGIWGMNVGGLTGKEDKNGF</sequence>
<evidence type="ECO:0000313" key="7">
    <source>
        <dbReference type="Proteomes" id="UP000267794"/>
    </source>
</evidence>
<keyword evidence="4 5" id="KW-0472">Membrane</keyword>
<dbReference type="InterPro" id="IPR002523">
    <property type="entry name" value="MgTranspt_CorA/ZnTranspt_ZntB"/>
</dbReference>
<dbReference type="GO" id="GO:0016020">
    <property type="term" value="C:membrane"/>
    <property type="evidence" value="ECO:0007669"/>
    <property type="project" value="UniProtKB-SubCell"/>
</dbReference>
<gene>
    <name evidence="6" type="ORF">BC335_0062</name>
</gene>
<dbReference type="AlphaFoldDB" id="A0A386RBY7"/>
<name>A0A386RBY7_LACHE</name>
<protein>
    <submittedName>
        <fullName evidence="6">Mg+2 and co2 transporter</fullName>
    </submittedName>
</protein>
<organism evidence="6 7">
    <name type="scientific">Lactobacillus helveticus</name>
    <name type="common">Lactobacillus suntoryeus</name>
    <dbReference type="NCBI Taxonomy" id="1587"/>
    <lineage>
        <taxon>Bacteria</taxon>
        <taxon>Bacillati</taxon>
        <taxon>Bacillota</taxon>
        <taxon>Bacilli</taxon>
        <taxon>Lactobacillales</taxon>
        <taxon>Lactobacillaceae</taxon>
        <taxon>Lactobacillus</taxon>
    </lineage>
</organism>
<evidence type="ECO:0000256" key="2">
    <source>
        <dbReference type="ARBA" id="ARBA00022692"/>
    </source>
</evidence>
<evidence type="ECO:0000256" key="1">
    <source>
        <dbReference type="ARBA" id="ARBA00004141"/>
    </source>
</evidence>
<keyword evidence="3 5" id="KW-1133">Transmembrane helix</keyword>